<keyword evidence="4" id="KW-0393">Immunoglobulin domain</keyword>
<dbReference type="Proteomes" id="UP000583613">
    <property type="component" value="Unassembled WGS sequence"/>
</dbReference>
<dbReference type="InterPro" id="IPR013783">
    <property type="entry name" value="Ig-like_fold"/>
</dbReference>
<dbReference type="InterPro" id="IPR003598">
    <property type="entry name" value="Ig_sub2"/>
</dbReference>
<feature type="non-terminal residue" evidence="7">
    <location>
        <position position="1027"/>
    </location>
</feature>
<feature type="compositionally biased region" description="Polar residues" evidence="5">
    <location>
        <begin position="784"/>
        <end position="796"/>
    </location>
</feature>
<sequence>EDGRIAVASSGALTLRPADTFDTGLYHCVSASGHRADSLTFRITVLDPHVEPSGVNGAQLSAATGSTLHLPCTSAAAPDAAISWVLPQQVVLQRSARNKHVCDNGTLRIEGVTVRDSGYFRCVAANQYGVDLLVFQVLVRKDGPALKEKHKAVGRWEEGEGSGNALMASATTQTQPPAAPATSTAHQGSAASAPRSGVAPRARERSSHSSMTQRHHRDRTSRRFRGHRRQFVSSARRVDPQRWAAFLERTKRNSTLMEKGEVVTNPPTQVPKSSEGPGDEEETSGDLRSPEEEFMMPVRERATLSPLGRAMGSVRMAGTETTSTNTPASRTTLLAAVTPLLSPFSQPESSDSRKPQTYLHPTTTAPWERADLSQMAATGVNQPTASDVATRTSRLLPAGHRWVPSGESNNQHLNPVSVTPMTDVTATSKSWASGNTVDKLQLPTEPVGKLSTKAAQHMPVATIREPMPEFGDIYYFHRTQDKATPKPPLTSAVTTAQPTQRVQEAAAHTAQAQQPSGRQRKIPGRRRIVQPGRVPSAKEHRVPLGRPGSGAADVALNMNHIPDLLAFNDSSSSISLFSPEAPLSSPSTISVHSVGPHQSTAFLREEEDKPGAKQQAASAVLPLSTQGTQATTPWHLESTAPFQTKTKRVQPVSITVTATTISPACTAREMTHASSTKISSTLDSVPPSTEPRTSPEDFPKGKMTWEHLFGNSAPKEVLKEQTDVFPSTEAWATLPKTTAASSKKSPLHLMPVSTGESHNGSFLSSNTPTPDGNGKAKEHPPTTKPHSYSHPATSLTKDTDGESLKPTVTPMSAPQTDTKIIKSKAFRAGRKRGHRRKRPPKTPTHSMTVSHSTTRNTAKLVVPAAGSSPLPAGPTPAEPLSASASTVLATGTPAQWSHNTPEAPQHVPTAPMPLTLRDPPSATSPGDGRVAQSPTAPIRTTPWLSEPSSAAGAQPAMACAPPASEPAQQMKATTMVGEKSHLDMEESIPQEDRVAQDMFTARTKARTSTAATTDIAPHSTQHPTPPP</sequence>
<feature type="compositionally biased region" description="Basic residues" evidence="5">
    <location>
        <begin position="213"/>
        <end position="230"/>
    </location>
</feature>
<feature type="compositionally biased region" description="Polar residues" evidence="5">
    <location>
        <begin position="1018"/>
        <end position="1027"/>
    </location>
</feature>
<proteinExistence type="predicted"/>
<feature type="region of interest" description="Disordered" evidence="5">
    <location>
        <begin position="671"/>
        <end position="700"/>
    </location>
</feature>
<dbReference type="InterPro" id="IPR036179">
    <property type="entry name" value="Ig-like_dom_sf"/>
</dbReference>
<keyword evidence="1" id="KW-0732">Signal</keyword>
<dbReference type="EMBL" id="VWZE01013647">
    <property type="protein sequence ID" value="NXF91872.1"/>
    <property type="molecule type" value="Genomic_DNA"/>
</dbReference>
<evidence type="ECO:0000313" key="7">
    <source>
        <dbReference type="EMBL" id="NXF91872.1"/>
    </source>
</evidence>
<feature type="compositionally biased region" description="Low complexity" evidence="5">
    <location>
        <begin position="169"/>
        <end position="185"/>
    </location>
</feature>
<dbReference type="SMART" id="SM00409">
    <property type="entry name" value="IG"/>
    <property type="match status" value="1"/>
</dbReference>
<feature type="compositionally biased region" description="Low complexity" evidence="5">
    <location>
        <begin position="1004"/>
        <end position="1013"/>
    </location>
</feature>
<feature type="compositionally biased region" description="Polar residues" evidence="5">
    <location>
        <begin position="672"/>
        <end position="692"/>
    </location>
</feature>
<dbReference type="InterPro" id="IPR007110">
    <property type="entry name" value="Ig-like_dom"/>
</dbReference>
<gene>
    <name evidence="7" type="primary">Igsf10_1</name>
    <name evidence="7" type="ORF">EUBBOU_R15105</name>
</gene>
<feature type="region of interest" description="Disordered" evidence="5">
    <location>
        <begin position="920"/>
        <end position="974"/>
    </location>
</feature>
<dbReference type="OrthoDB" id="10062932at2759"/>
<dbReference type="PANTHER" id="PTHR12231:SF218">
    <property type="entry name" value="MICROFIBRILLAR-ASSOCIATED PROTEIN 3-LIKE"/>
    <property type="match status" value="1"/>
</dbReference>
<dbReference type="SUPFAM" id="SSF48726">
    <property type="entry name" value="Immunoglobulin"/>
    <property type="match status" value="1"/>
</dbReference>
<keyword evidence="2" id="KW-0677">Repeat</keyword>
<feature type="compositionally biased region" description="Low complexity" evidence="5">
    <location>
        <begin position="947"/>
        <end position="962"/>
    </location>
</feature>
<dbReference type="AlphaFoldDB" id="A0A7K8XLK5"/>
<dbReference type="PANTHER" id="PTHR12231">
    <property type="entry name" value="CTX-RELATED TYPE I TRANSMEMBRANE PROTEIN"/>
    <property type="match status" value="1"/>
</dbReference>
<dbReference type="CDD" id="cd00096">
    <property type="entry name" value="Ig"/>
    <property type="match status" value="1"/>
</dbReference>
<name>A0A7K8XLK5_9PICI</name>
<evidence type="ECO:0000256" key="2">
    <source>
        <dbReference type="ARBA" id="ARBA00022737"/>
    </source>
</evidence>
<keyword evidence="8" id="KW-1185">Reference proteome</keyword>
<feature type="domain" description="Ig-like" evidence="6">
    <location>
        <begin position="48"/>
        <end position="126"/>
    </location>
</feature>
<feature type="region of interest" description="Disordered" evidence="5">
    <location>
        <begin position="736"/>
        <end position="814"/>
    </location>
</feature>
<feature type="region of interest" description="Disordered" evidence="5">
    <location>
        <begin position="255"/>
        <end position="293"/>
    </location>
</feature>
<dbReference type="InterPro" id="IPR051170">
    <property type="entry name" value="Neural/epithelial_adhesion"/>
</dbReference>
<feature type="region of interest" description="Disordered" evidence="5">
    <location>
        <begin position="1004"/>
        <end position="1027"/>
    </location>
</feature>
<evidence type="ECO:0000256" key="3">
    <source>
        <dbReference type="ARBA" id="ARBA00023157"/>
    </source>
</evidence>
<feature type="non-terminal residue" evidence="7">
    <location>
        <position position="1"/>
    </location>
</feature>
<organism evidence="7 8">
    <name type="scientific">Eubucco bourcierii</name>
    <name type="common">red-headed barbet</name>
    <dbReference type="NCBI Taxonomy" id="91767"/>
    <lineage>
        <taxon>Eukaryota</taxon>
        <taxon>Metazoa</taxon>
        <taxon>Chordata</taxon>
        <taxon>Craniata</taxon>
        <taxon>Vertebrata</taxon>
        <taxon>Euteleostomi</taxon>
        <taxon>Archelosauria</taxon>
        <taxon>Archosauria</taxon>
        <taxon>Dinosauria</taxon>
        <taxon>Saurischia</taxon>
        <taxon>Theropoda</taxon>
        <taxon>Coelurosauria</taxon>
        <taxon>Aves</taxon>
        <taxon>Neognathae</taxon>
        <taxon>Neoaves</taxon>
        <taxon>Telluraves</taxon>
        <taxon>Coraciimorphae</taxon>
        <taxon>Piciformes</taxon>
        <taxon>Ramphastidae</taxon>
        <taxon>Eubucco</taxon>
    </lineage>
</organism>
<dbReference type="InterPro" id="IPR003599">
    <property type="entry name" value="Ig_sub"/>
</dbReference>
<feature type="compositionally biased region" description="Basic residues" evidence="5">
    <location>
        <begin position="826"/>
        <end position="840"/>
    </location>
</feature>
<evidence type="ECO:0000256" key="4">
    <source>
        <dbReference type="ARBA" id="ARBA00023319"/>
    </source>
</evidence>
<dbReference type="GO" id="GO:0043005">
    <property type="term" value="C:neuron projection"/>
    <property type="evidence" value="ECO:0007669"/>
    <property type="project" value="TreeGrafter"/>
</dbReference>
<feature type="compositionally biased region" description="Polar residues" evidence="5">
    <location>
        <begin position="754"/>
        <end position="770"/>
    </location>
</feature>
<evidence type="ECO:0000259" key="6">
    <source>
        <dbReference type="PROSITE" id="PS50835"/>
    </source>
</evidence>
<feature type="region of interest" description="Disordered" evidence="5">
    <location>
        <begin position="169"/>
        <end position="237"/>
    </location>
</feature>
<evidence type="ECO:0000256" key="5">
    <source>
        <dbReference type="SAM" id="MobiDB-lite"/>
    </source>
</evidence>
<evidence type="ECO:0000256" key="1">
    <source>
        <dbReference type="ARBA" id="ARBA00022729"/>
    </source>
</evidence>
<accession>A0A7K8XLK5</accession>
<feature type="region of interest" description="Disordered" evidence="5">
    <location>
        <begin position="826"/>
        <end position="854"/>
    </location>
</feature>
<dbReference type="Pfam" id="PF13927">
    <property type="entry name" value="Ig_3"/>
    <property type="match status" value="1"/>
</dbReference>
<protein>
    <submittedName>
        <fullName evidence="7">IGS10 protein</fullName>
    </submittedName>
</protein>
<dbReference type="Gene3D" id="2.60.40.10">
    <property type="entry name" value="Immunoglobulins"/>
    <property type="match status" value="1"/>
</dbReference>
<keyword evidence="3" id="KW-1015">Disulfide bond</keyword>
<dbReference type="SMART" id="SM00408">
    <property type="entry name" value="IGc2"/>
    <property type="match status" value="1"/>
</dbReference>
<comment type="caution">
    <text evidence="7">The sequence shown here is derived from an EMBL/GenBank/DDBJ whole genome shotgun (WGS) entry which is preliminary data.</text>
</comment>
<reference evidence="7 8" key="1">
    <citation type="submission" date="2019-09" db="EMBL/GenBank/DDBJ databases">
        <title>Bird 10,000 Genomes (B10K) Project - Family phase.</title>
        <authorList>
            <person name="Zhang G."/>
        </authorList>
    </citation>
    <scope>NUCLEOTIDE SEQUENCE [LARGE SCALE GENOMIC DNA]</scope>
    <source>
        <strain evidence="7">B10K-DU-001-04</strain>
        <tissue evidence="7">Muscle</tissue>
    </source>
</reference>
<evidence type="ECO:0000313" key="8">
    <source>
        <dbReference type="Proteomes" id="UP000583613"/>
    </source>
</evidence>
<dbReference type="PROSITE" id="PS50835">
    <property type="entry name" value="IG_LIKE"/>
    <property type="match status" value="1"/>
</dbReference>